<dbReference type="GeneID" id="93471476"/>
<dbReference type="RefSeq" id="WP_091423698.1">
    <property type="nucleotide sequence ID" value="NZ_FMCQ01000006.1"/>
</dbReference>
<evidence type="ECO:0000313" key="4">
    <source>
        <dbReference type="Proteomes" id="UP000199405"/>
    </source>
</evidence>
<dbReference type="InterPro" id="IPR015421">
    <property type="entry name" value="PyrdxlP-dep_Trfase_major"/>
</dbReference>
<evidence type="ECO:0000256" key="1">
    <source>
        <dbReference type="ARBA" id="ARBA00001933"/>
    </source>
</evidence>
<dbReference type="Gene3D" id="3.40.640.10">
    <property type="entry name" value="Type I PLP-dependent aspartate aminotransferase-like (Major domain)"/>
    <property type="match status" value="1"/>
</dbReference>
<reference evidence="3 4" key="1">
    <citation type="submission" date="2016-06" db="EMBL/GenBank/DDBJ databases">
        <authorList>
            <person name="Varghese N."/>
            <person name="Submissions Spin"/>
        </authorList>
    </citation>
    <scope>NUCLEOTIDE SEQUENCE [LARGE SCALE GENOMIC DNA]</scope>
    <source>
        <strain evidence="3 4">DSM 45142</strain>
    </source>
</reference>
<dbReference type="InterPro" id="IPR015422">
    <property type="entry name" value="PyrdxlP-dep_Trfase_small"/>
</dbReference>
<dbReference type="SUPFAM" id="SSF53383">
    <property type="entry name" value="PLP-dependent transferases"/>
    <property type="match status" value="1"/>
</dbReference>
<comment type="cofactor">
    <cofactor evidence="1">
        <name>pyridoxal 5'-phosphate</name>
        <dbReference type="ChEBI" id="CHEBI:597326"/>
    </cofactor>
</comment>
<dbReference type="PANTHER" id="PTHR30244:SF34">
    <property type="entry name" value="DTDP-4-AMINO-4,6-DIDEOXYGALACTOSE TRANSAMINASE"/>
    <property type="match status" value="1"/>
</dbReference>
<comment type="similarity">
    <text evidence="2">Belongs to the DegT/DnrJ/EryC1 family.</text>
</comment>
<dbReference type="PIRSF" id="PIRSF000390">
    <property type="entry name" value="PLP_StrS"/>
    <property type="match status" value="1"/>
</dbReference>
<dbReference type="Gene3D" id="3.90.1150.10">
    <property type="entry name" value="Aspartate Aminotransferase, domain 1"/>
    <property type="match status" value="1"/>
</dbReference>
<dbReference type="CDD" id="cd00616">
    <property type="entry name" value="AHBA_syn"/>
    <property type="match status" value="1"/>
</dbReference>
<organism evidence="3 4">
    <name type="scientific">Micromonospora tulbaghiae</name>
    <dbReference type="NCBI Taxonomy" id="479978"/>
    <lineage>
        <taxon>Bacteria</taxon>
        <taxon>Bacillati</taxon>
        <taxon>Actinomycetota</taxon>
        <taxon>Actinomycetes</taxon>
        <taxon>Micromonosporales</taxon>
        <taxon>Micromonosporaceae</taxon>
        <taxon>Micromonospora</taxon>
    </lineage>
</organism>
<dbReference type="Proteomes" id="UP000199405">
    <property type="component" value="Unassembled WGS sequence"/>
</dbReference>
<evidence type="ECO:0000313" key="3">
    <source>
        <dbReference type="EMBL" id="SCE98152.1"/>
    </source>
</evidence>
<dbReference type="Pfam" id="PF01041">
    <property type="entry name" value="DegT_DnrJ_EryC1"/>
    <property type="match status" value="1"/>
</dbReference>
<sequence length="376" mass="40000">MTGRIYLSPPDVGPLEESYVLRAIRSGWVAPLGPEVEAFEREVAERVGATHALALNSGTSALHLALLVLGAGPGSVVVAPTMTFAATANAAVYTGAEPVFVDCDPATGNMDVSALAEMLDMLTRAGEKVAAVLVADMFGACADYDELLPVCEAAGVPVVEDAAQALGATYRGRPAATFGRLNALSFNGNKIITTSGGGMLLSDDEALLARCRHLATQAREPVPHYEHVDVGYNYRLSNLLAALGRAQLHRLDGMMRRRRLLRERYAKLFSGVPGVRLLGDGDEGSNCWLTSIVVDPERTGWSAAELGAHLAARDIETRHVWKPMHRQPVFAGCRAVVTGASDRLFAQGLTLPSGSALDDDRLARVVGAVEQFLDAR</sequence>
<comment type="caution">
    <text evidence="3">The sequence shown here is derived from an EMBL/GenBank/DDBJ whole genome shotgun (WGS) entry which is preliminary data.</text>
</comment>
<dbReference type="EMBL" id="FMCQ01000006">
    <property type="protein sequence ID" value="SCE98152.1"/>
    <property type="molecule type" value="Genomic_DNA"/>
</dbReference>
<protein>
    <submittedName>
        <fullName evidence="3">dTDP-4-amino-4,6-dideoxygalactose transaminase</fullName>
    </submittedName>
</protein>
<name>A0ABY0KPQ6_9ACTN</name>
<dbReference type="InterPro" id="IPR015424">
    <property type="entry name" value="PyrdxlP-dep_Trfase"/>
</dbReference>
<keyword evidence="2" id="KW-0663">Pyridoxal phosphate</keyword>
<evidence type="ECO:0000256" key="2">
    <source>
        <dbReference type="RuleBase" id="RU004508"/>
    </source>
</evidence>
<keyword evidence="4" id="KW-1185">Reference proteome</keyword>
<dbReference type="InterPro" id="IPR000653">
    <property type="entry name" value="DegT/StrS_aminotransferase"/>
</dbReference>
<accession>A0ABY0KPQ6</accession>
<dbReference type="PANTHER" id="PTHR30244">
    <property type="entry name" value="TRANSAMINASE"/>
    <property type="match status" value="1"/>
</dbReference>
<gene>
    <name evidence="3" type="ORF">GA0070562_4743</name>
</gene>
<proteinExistence type="inferred from homology"/>